<dbReference type="KEGG" id="arac:E0W69_003365"/>
<dbReference type="EMBL" id="CP044016">
    <property type="protein sequence ID" value="QES87744.1"/>
    <property type="molecule type" value="Genomic_DNA"/>
</dbReference>
<protein>
    <recommendedName>
        <fullName evidence="3">Immunity protein 26</fullName>
    </recommendedName>
</protein>
<evidence type="ECO:0008006" key="3">
    <source>
        <dbReference type="Google" id="ProtNLM"/>
    </source>
</evidence>
<organism evidence="1 2">
    <name type="scientific">Rhizosphaericola mali</name>
    <dbReference type="NCBI Taxonomy" id="2545455"/>
    <lineage>
        <taxon>Bacteria</taxon>
        <taxon>Pseudomonadati</taxon>
        <taxon>Bacteroidota</taxon>
        <taxon>Chitinophagia</taxon>
        <taxon>Chitinophagales</taxon>
        <taxon>Chitinophagaceae</taxon>
        <taxon>Rhizosphaericola</taxon>
    </lineage>
</organism>
<proteinExistence type="predicted"/>
<dbReference type="InterPro" id="IPR029278">
    <property type="entry name" value="Imm26"/>
</dbReference>
<dbReference type="AlphaFoldDB" id="A0A5P2FW47"/>
<dbReference type="OrthoDB" id="3523981at2"/>
<dbReference type="Pfam" id="PF15428">
    <property type="entry name" value="Imm26"/>
    <property type="match status" value="1"/>
</dbReference>
<gene>
    <name evidence="1" type="ORF">E0W69_003365</name>
</gene>
<evidence type="ECO:0000313" key="1">
    <source>
        <dbReference type="EMBL" id="QES87744.1"/>
    </source>
</evidence>
<reference evidence="1 2" key="1">
    <citation type="submission" date="2019-09" db="EMBL/GenBank/DDBJ databases">
        <title>Complete genome sequence of Arachidicoccus sp. B3-10 isolated from apple orchard soil.</title>
        <authorList>
            <person name="Kim H.S."/>
            <person name="Han K.-I."/>
            <person name="Suh M.K."/>
            <person name="Lee K.C."/>
            <person name="Eom M.K."/>
            <person name="Kim J.-S."/>
            <person name="Kang S.W."/>
            <person name="Sin Y."/>
            <person name="Lee J.-S."/>
        </authorList>
    </citation>
    <scope>NUCLEOTIDE SEQUENCE [LARGE SCALE GENOMIC DNA]</scope>
    <source>
        <strain evidence="1 2">B3-10</strain>
    </source>
</reference>
<dbReference type="RefSeq" id="WP_131328631.1">
    <property type="nucleotide sequence ID" value="NZ_CP044016.1"/>
</dbReference>
<dbReference type="Proteomes" id="UP000292424">
    <property type="component" value="Chromosome"/>
</dbReference>
<accession>A0A5P2FW47</accession>
<keyword evidence="2" id="KW-1185">Reference proteome</keyword>
<name>A0A5P2FW47_9BACT</name>
<evidence type="ECO:0000313" key="2">
    <source>
        <dbReference type="Proteomes" id="UP000292424"/>
    </source>
</evidence>
<sequence length="152" mass="17926">MAIRKEGAFIEILLPNGMFSYGRILAKASFAFYNIYSENKILDLEFIKNAEIIFINSVYKYAISKNRWIIIGIIELEPNLRVLPMEFIQDTFNYNQIELYDPNTGEIKQSQKSECLGLERAAVWEPEHIEDRIIDYFEGRLNVWYESLKIKD</sequence>